<comment type="caution">
    <text evidence="1">The sequence shown here is derived from an EMBL/GenBank/DDBJ whole genome shotgun (WGS) entry which is preliminary data.</text>
</comment>
<evidence type="ECO:0000313" key="2">
    <source>
        <dbReference type="Proteomes" id="UP001239111"/>
    </source>
</evidence>
<proteinExistence type="predicted"/>
<dbReference type="EMBL" id="CM056742">
    <property type="protein sequence ID" value="KAJ8680269.1"/>
    <property type="molecule type" value="Genomic_DNA"/>
</dbReference>
<name>A0ACC2PCE5_9HYME</name>
<sequence>MNNGDGEVVASTSSGSSGGKIRNEAAAADHRYNDYVRRLRRVTGLASEHVVRDLAPLRDLPHRADPRREASERLAIDHEKARADLPLLCLGTEGPSPTWKLRRIVIPPSRAAPLLCARKIPNARDPRRVKVLRRCGYDEWNTGPPTLVENPEVPAEEEINPVLVLDSSEWPESRSSSIELEPHECNVQRSQLAALGLFSDIEEDMRSVDSDSEPLSTQKSNASSSEDEAVKLYKEAPVPEDRPMRGLELDEEMEIETVGLAERRRTISEDGIVSVPDSRPPIKRPMPRVDEDNVETVDLCLDEFDDKKRVKIEVKKQADNNSSVETVDLSLEDDDEDEEIEGKKCLVINPKCEANVQVKSKPLVDYDDDDEKKTPAVKQVTKDLESELESDVKTKPLVDYEDTGVIDEVIEIDDFEDVASTSTAVVQKKPVASNDKPPEVVIDLLDDSDDDDTERKVDDKEDNDDVVAVALAESIQEHEKHQQEIDREREELEAALAESRKCHRVELEKQYEEYHQIISKDQQNVKNRGPDFDKHYNNFAQSIRSSLQAPELQTEDLSERLEKIYKEFTLAITSDGEKQPKKPKQQQQQVVEPSTSKIEEMRRESAQSASSSLEASLLQEDDDLPVGSPALSAGSLEDRLLEDHEDDDNVPLSKSTSGIDSSADRELQEKPRVNSISTDSEGLKDAGNVNIESAIITGGETSSTSARIPNLLRETSFLDNHNATVNDKESRISDFHQRDPLEVLKIPSSLPAPAPVILLQGESSDPKIVKLTCVNSSRDEIAVCASVESLQLSVERVDETIAICTPNNDNKKSNEEGSIPGADMNQIIDEPENINSSQDSTTKSSKKIALSRILRTSTESSEDFSLHLEEEEEGLQSDPEQMDLDTYLAVNASTTTGGISNATESAVLHTRATDVVTSAKAVSSEGCKTTDTPTPLCSTEEISSELKTDVEITQDAVNTEQSSIVACEKSPISATTFIDKDVQMETECSFEFTFSADEDEKFDDNCSKVSTSSTPTLKKVGETTSTQKDSNCQQQQLQESQENTSVPTEQDEAAVASSVLAELIAKCEDSIQNKVPLSNTISEISAISDKVHCNNDSDSNIVDSMDNLKFKDNLKMNNVKVDDQSSKVPAAALDYDNQGSSDNKNESEECKFYQIDSSDAPLNTSGKELACNAKIEETSSALSASKAENADNCVERRECNSAQIKVYKKCAGKKDEIAAVRDHQYSHKLFKLDTSSVEEDSIIADKTEKSSVTVRLENEQITEDSAESLPHVTETCISDEPQTIDASKGQLSTITPVECNAKSLQVQPVACSNIVVARLEIEKETSVDGIVTSRTLIEFVGGGGVKRKADESMIDLVGSPKKLKSIQVRPLSDSSANRFVKGAKKLVKQTLLFELPSEFAKWCLLNSPRLFVGYNECLQRSEAFWGARCRPGNLEKNEIPMISGEKTALDVLDVFDKSCSNPTSIISEDPTDDDPISKQLALILGEQSPEKNERAEEAKIFQRRHSLPILAPLSVRLNLGKRPRSTSTDAQPATLVTSIDSLRPDQKCVNKTQTVKQKSTHEGCERMRILPSAGYVETVPELEDSQSYKPPVQNQKRIIIKTNIVTKMEKRRESSFSNPTFSEQSSHGPPKRQKLSHNNSPAIHSVNQREISELQSKMTVFPVISPKININVAPLIPMEEEDSDDDEAMCLTIDTEEMQDIEFESKIPEHNASSHIVAKVAKPCTTEVIPVAEKITACTAHNHNTVIKEATGTQIIPEELDINENSKKCVHFTSVIPSSKAKMNQQSDLNNMNDSSCITNKTCGTLKSESQKTPSNSSYKEDPKFDNVRTSSYAENVNKSFNRGSCGQPGFKDLKRPSYDVEEPSPTISRSKLHHTSNKNGNSLVNSSQTAENAKQLGLSDSATPIGAIKKPTSGHPMSKMQKTLNNVDSKESLKSATSYPNTIRSFSGLKVLPTSNIIRKETCLELPKSKPEKTCVGGDFHKKLPRTNVDPSCTVRNAKQPGRSDSAKSIDAAKKPTVDHTLLNIQKALNNGDFKKCSKTVSDDSSSTDKICELPGSGELTTFNFAAEETRLRIPNSNLDKLCKNGDSKKHSKSASSSSTNNTSKRRGSRDSPTSMASASDIPKLKIQKTSIMCDSKKDESLNVDSSHTVKIVEHSSFASLLVPTSDIKKPSFDRESKLGEISDEASGDSHSMSAIVSSFFKDRVCENPRSENSAAAGSAPKESRMDTTKPNHHKTSNTEKKTKKKKKGGMMMKLFGSDSETDEPNQLIGKKHSPQKSSSTRDSRNDDDKHGIKKPPYNTKEDSSNTIETEQRNSCETNEAASSNFQSSSREDPPKSSTNETEVDTSAQPSEELDSLPSGSEEGVVLVGGDFDYLNEVNEPSTSVYDSDSGYNNDEESKESEENSVCREKVDKSKKSHESDNLFETESSKSHHDLRNLPSFYDQCVTSILPGSMKINETTVAGDNSSHSNDGYNDDENEVIILEEDNVSELNNTVHLPKTMKVEPVAVVESPKVPEVIVLSDSEEEDTVTNTHHSLESRREPKIEKESDILESSEVNESSQQVESTEPAPVAQVHELPEVPEPPTLAERTTQPTTEQQVAEPTESANYQPAPLASSGRLSSSFRDQILDIIATCCSESNKTTPNSTSTPILVQETLHAVSTEPTLEARNLVQESSEMNVNQVNIESSAITSSSVEKHPVPRPTSPTNHEQVEIKNKDPNDPMVQRIFNLVIENVPPETVKHEIIENDQPISHEPCDVELSRIHDELLNEFNHVTQVYSREEETPQVRARSVLDQLRRNQDRFNIHFESEEDSLQSSSVAPPLRVRTFASETFSNVENAVRPSTSSQSIASTLQQSTKINACDGNTAASVGLINQQQPGPSWPLAQHVPNSSNPIQVPILPQRAPMPQMLPQGLLHQMQIRLSQIPNTLSNVPHQMVLASQIATNYAPVCEIRDPSISRLPLSNVTQNSEEFQTIVRYRTALLNELLQCLVDLKKVGPNSFSLNAIIRKFQTYGTLDQHCWILQITVITIAQCVHSLTQLTDTKDRTEMMRMITETTTTQLGTAFFTHLFSLELAISIYDGFSRLKIISPMAHLMQPFIRRQPLIPVPNGLPNTYNNEISIPAFRQLVEHQIVCLLQSYTKSLSPANNNPNTVRQNVLTNPNPQDNNSSVNSNNTARVLSSSPGQASTSNCPGKSLSNDATVSVKKEIDVSEINNATLSSTCLVCGEPSQLVCDNCKKATYCSKECQEKHWKKKHYKKCKPENTEHS</sequence>
<protein>
    <submittedName>
        <fullName evidence="1">Uncharacterized protein</fullName>
    </submittedName>
</protein>
<dbReference type="Proteomes" id="UP001239111">
    <property type="component" value="Chromosome 2"/>
</dbReference>
<organism evidence="1 2">
    <name type="scientific">Eretmocerus hayati</name>
    <dbReference type="NCBI Taxonomy" id="131215"/>
    <lineage>
        <taxon>Eukaryota</taxon>
        <taxon>Metazoa</taxon>
        <taxon>Ecdysozoa</taxon>
        <taxon>Arthropoda</taxon>
        <taxon>Hexapoda</taxon>
        <taxon>Insecta</taxon>
        <taxon>Pterygota</taxon>
        <taxon>Neoptera</taxon>
        <taxon>Endopterygota</taxon>
        <taxon>Hymenoptera</taxon>
        <taxon>Apocrita</taxon>
        <taxon>Proctotrupomorpha</taxon>
        <taxon>Chalcidoidea</taxon>
        <taxon>Aphelinidae</taxon>
        <taxon>Aphelininae</taxon>
        <taxon>Eretmocerus</taxon>
    </lineage>
</organism>
<accession>A0ACC2PCE5</accession>
<reference evidence="1" key="1">
    <citation type="submission" date="2023-04" db="EMBL/GenBank/DDBJ databases">
        <title>A chromosome-level genome assembly of the parasitoid wasp Eretmocerus hayati.</title>
        <authorList>
            <person name="Zhong Y."/>
            <person name="Liu S."/>
            <person name="Liu Y."/>
        </authorList>
    </citation>
    <scope>NUCLEOTIDE SEQUENCE</scope>
    <source>
        <strain evidence="1">ZJU_SS_LIU_2023</strain>
    </source>
</reference>
<keyword evidence="2" id="KW-1185">Reference proteome</keyword>
<evidence type="ECO:0000313" key="1">
    <source>
        <dbReference type="EMBL" id="KAJ8680269.1"/>
    </source>
</evidence>
<gene>
    <name evidence="1" type="ORF">QAD02_016056</name>
</gene>